<dbReference type="InterPro" id="IPR041628">
    <property type="entry name" value="ChlI/MoxR_AAA_lid"/>
</dbReference>
<keyword evidence="1" id="KW-0547">Nucleotide-binding</keyword>
<dbReference type="InterPro" id="IPR027417">
    <property type="entry name" value="P-loop_NTPase"/>
</dbReference>
<dbReference type="Proteomes" id="UP000727962">
    <property type="component" value="Unassembled WGS sequence"/>
</dbReference>
<dbReference type="InterPro" id="IPR003593">
    <property type="entry name" value="AAA+_ATPase"/>
</dbReference>
<dbReference type="SUPFAM" id="SSF52540">
    <property type="entry name" value="P-loop containing nucleoside triphosphate hydrolases"/>
    <property type="match status" value="1"/>
</dbReference>
<dbReference type="PIRSF" id="PIRSF002849">
    <property type="entry name" value="AAA_ATPase_chaperone_MoxR_prd"/>
    <property type="match status" value="1"/>
</dbReference>
<evidence type="ECO:0000259" key="4">
    <source>
        <dbReference type="SMART" id="SM00382"/>
    </source>
</evidence>
<evidence type="ECO:0000256" key="2">
    <source>
        <dbReference type="ARBA" id="ARBA00022840"/>
    </source>
</evidence>
<dbReference type="GO" id="GO:0016887">
    <property type="term" value="F:ATP hydrolysis activity"/>
    <property type="evidence" value="ECO:0007669"/>
    <property type="project" value="InterPro"/>
</dbReference>
<dbReference type="SMART" id="SM00382">
    <property type="entry name" value="AAA"/>
    <property type="match status" value="1"/>
</dbReference>
<name>A0A931PV46_FIMGI</name>
<dbReference type="Pfam" id="PF17863">
    <property type="entry name" value="AAA_lid_2"/>
    <property type="match status" value="1"/>
</dbReference>
<accession>A0A931PV46</accession>
<organism evidence="5 6">
    <name type="scientific">Fimbriimonas ginsengisoli</name>
    <dbReference type="NCBI Taxonomy" id="1005039"/>
    <lineage>
        <taxon>Bacteria</taxon>
        <taxon>Bacillati</taxon>
        <taxon>Armatimonadota</taxon>
        <taxon>Fimbriimonadia</taxon>
        <taxon>Fimbriimonadales</taxon>
        <taxon>Fimbriimonadaceae</taxon>
        <taxon>Fimbriimonas</taxon>
    </lineage>
</organism>
<protein>
    <submittedName>
        <fullName evidence="5">MoxR family ATPase</fullName>
    </submittedName>
</protein>
<evidence type="ECO:0000313" key="6">
    <source>
        <dbReference type="Proteomes" id="UP000727962"/>
    </source>
</evidence>
<proteinExistence type="inferred from homology"/>
<sequence>MIAEVERAIVGKTDTVADAVLALLCNGHLLIEDVPGVGKTTLAKALARSIGGDFRRIQFTPDLLPSDITGSSIFNQKTAQFEFRAGPVFGNIVLVDEINRATPKTQSALLEAMEERQVTTDGISRELPNPFFVLATQNSIEMTGTFPLPEAQLDRFFMRISLGYPERDSERTILRTQQADQPLDSVREVISMKELLKMQAAVREVFVHESVRDYVVDVVRGTRESSQLHLGASPRGSLYLLRAAQAHAAMHGSEFVRPDDVKAVAVPVLAHRVLPRAELRMRGGGAGEVIERVLEGIVAPVPVA</sequence>
<evidence type="ECO:0000256" key="1">
    <source>
        <dbReference type="ARBA" id="ARBA00022741"/>
    </source>
</evidence>
<dbReference type="PANTHER" id="PTHR42759:SF5">
    <property type="entry name" value="METHANOL DEHYDROGENASE REGULATOR"/>
    <property type="match status" value="1"/>
</dbReference>
<evidence type="ECO:0000256" key="3">
    <source>
        <dbReference type="ARBA" id="ARBA00061607"/>
    </source>
</evidence>
<evidence type="ECO:0000313" key="5">
    <source>
        <dbReference type="EMBL" id="MBI1757242.1"/>
    </source>
</evidence>
<feature type="domain" description="AAA+ ATPase" evidence="4">
    <location>
        <begin position="25"/>
        <end position="166"/>
    </location>
</feature>
<dbReference type="InterPro" id="IPR011703">
    <property type="entry name" value="ATPase_AAA-3"/>
</dbReference>
<dbReference type="PANTHER" id="PTHR42759">
    <property type="entry name" value="MOXR FAMILY PROTEIN"/>
    <property type="match status" value="1"/>
</dbReference>
<dbReference type="FunFam" id="3.40.50.300:FF:000640">
    <property type="entry name" value="MoxR family ATPase"/>
    <property type="match status" value="1"/>
</dbReference>
<dbReference type="Pfam" id="PF07726">
    <property type="entry name" value="AAA_3"/>
    <property type="match status" value="1"/>
</dbReference>
<reference evidence="5" key="1">
    <citation type="submission" date="2020-07" db="EMBL/GenBank/DDBJ databases">
        <title>Huge and variable diversity of episymbiotic CPR bacteria and DPANN archaea in groundwater ecosystems.</title>
        <authorList>
            <person name="He C.Y."/>
            <person name="Keren R."/>
            <person name="Whittaker M."/>
            <person name="Farag I.F."/>
            <person name="Doudna J."/>
            <person name="Cate J.H.D."/>
            <person name="Banfield J.F."/>
        </authorList>
    </citation>
    <scope>NUCLEOTIDE SEQUENCE</scope>
    <source>
        <strain evidence="5">NC_groundwater_17_Pr7_B-0.1um_64_12</strain>
    </source>
</reference>
<dbReference type="Gene3D" id="3.40.50.300">
    <property type="entry name" value="P-loop containing nucleotide triphosphate hydrolases"/>
    <property type="match status" value="1"/>
</dbReference>
<dbReference type="AlphaFoldDB" id="A0A931PV46"/>
<dbReference type="InterPro" id="IPR050764">
    <property type="entry name" value="CbbQ/NirQ/NorQ/GpvN"/>
</dbReference>
<dbReference type="EMBL" id="JACOSL010000057">
    <property type="protein sequence ID" value="MBI1757242.1"/>
    <property type="molecule type" value="Genomic_DNA"/>
</dbReference>
<keyword evidence="2" id="KW-0067">ATP-binding</keyword>
<gene>
    <name evidence="5" type="ORF">HYR64_09070</name>
</gene>
<dbReference type="Gene3D" id="1.10.8.80">
    <property type="entry name" value="Magnesium chelatase subunit I, C-Terminal domain"/>
    <property type="match status" value="1"/>
</dbReference>
<dbReference type="CDD" id="cd00009">
    <property type="entry name" value="AAA"/>
    <property type="match status" value="1"/>
</dbReference>
<comment type="caution">
    <text evidence="5">The sequence shown here is derived from an EMBL/GenBank/DDBJ whole genome shotgun (WGS) entry which is preliminary data.</text>
</comment>
<dbReference type="GO" id="GO:0005524">
    <property type="term" value="F:ATP binding"/>
    <property type="evidence" value="ECO:0007669"/>
    <property type="project" value="UniProtKB-KW"/>
</dbReference>
<comment type="similarity">
    <text evidence="3">Belongs to the MoxR family.</text>
</comment>